<evidence type="ECO:0000256" key="1">
    <source>
        <dbReference type="ARBA" id="ARBA00004141"/>
    </source>
</evidence>
<dbReference type="Pfam" id="PF23262">
    <property type="entry name" value="NFD4_C"/>
    <property type="match status" value="1"/>
</dbReference>
<reference evidence="8" key="1">
    <citation type="submission" date="2022-12" db="EMBL/GenBank/DDBJ databases">
        <title>Draft genome assemblies for two species of Escallonia (Escalloniales).</title>
        <authorList>
            <person name="Chanderbali A."/>
            <person name="Dervinis C."/>
            <person name="Anghel I."/>
            <person name="Soltis D."/>
            <person name="Soltis P."/>
            <person name="Zapata F."/>
        </authorList>
    </citation>
    <scope>NUCLEOTIDE SEQUENCE</scope>
    <source>
        <strain evidence="8">UCBG64.0493</strain>
        <tissue evidence="8">Leaf</tissue>
    </source>
</reference>
<protein>
    <recommendedName>
        <fullName evidence="7">NFD4 C-terminal domain-containing protein</fullName>
    </recommendedName>
</protein>
<keyword evidence="2 6" id="KW-0812">Transmembrane</keyword>
<dbReference type="SUPFAM" id="SSF103473">
    <property type="entry name" value="MFS general substrate transporter"/>
    <property type="match status" value="1"/>
</dbReference>
<evidence type="ECO:0000256" key="3">
    <source>
        <dbReference type="ARBA" id="ARBA00022989"/>
    </source>
</evidence>
<gene>
    <name evidence="8" type="ORF">RJ639_026146</name>
</gene>
<keyword evidence="9" id="KW-1185">Reference proteome</keyword>
<evidence type="ECO:0000313" key="9">
    <source>
        <dbReference type="Proteomes" id="UP001188597"/>
    </source>
</evidence>
<feature type="transmembrane region" description="Helical" evidence="6">
    <location>
        <begin position="42"/>
        <end position="61"/>
    </location>
</feature>
<feature type="non-terminal residue" evidence="8">
    <location>
        <position position="1"/>
    </location>
</feature>
<feature type="transmembrane region" description="Helical" evidence="6">
    <location>
        <begin position="114"/>
        <end position="137"/>
    </location>
</feature>
<sequence length="177" mass="18806">MKVPSLKANFASTGWLAIALVPTPIAFFLPSSSGSDTTLHTGTTLIGLSLGFIFAVAVSITSELFGPNSVGVNHNIHVGSRLYGVLSALVYDANASSVQGFFTGSVVCMGRKCYLLTFSSWGCISLVGLASSVLLFLRTRPAYDRFEENRRSPGQLGEGGLYCNDDPLALGHHRMAK</sequence>
<dbReference type="InterPro" id="IPR036259">
    <property type="entry name" value="MFS_trans_sf"/>
</dbReference>
<comment type="caution">
    <text evidence="8">The sequence shown here is derived from an EMBL/GenBank/DDBJ whole genome shotgun (WGS) entry which is preliminary data.</text>
</comment>
<accession>A0AA88UXU4</accession>
<evidence type="ECO:0000313" key="8">
    <source>
        <dbReference type="EMBL" id="KAK2997851.1"/>
    </source>
</evidence>
<comment type="subcellular location">
    <subcellularLocation>
        <location evidence="1">Membrane</location>
        <topology evidence="1">Multi-pass membrane protein</topology>
    </subcellularLocation>
</comment>
<organism evidence="8 9">
    <name type="scientific">Escallonia herrerae</name>
    <dbReference type="NCBI Taxonomy" id="1293975"/>
    <lineage>
        <taxon>Eukaryota</taxon>
        <taxon>Viridiplantae</taxon>
        <taxon>Streptophyta</taxon>
        <taxon>Embryophyta</taxon>
        <taxon>Tracheophyta</taxon>
        <taxon>Spermatophyta</taxon>
        <taxon>Magnoliopsida</taxon>
        <taxon>eudicotyledons</taxon>
        <taxon>Gunneridae</taxon>
        <taxon>Pentapetalae</taxon>
        <taxon>asterids</taxon>
        <taxon>campanulids</taxon>
        <taxon>Escalloniales</taxon>
        <taxon>Escalloniaceae</taxon>
        <taxon>Escallonia</taxon>
    </lineage>
</organism>
<feature type="domain" description="NFD4 C-terminal" evidence="7">
    <location>
        <begin position="15"/>
        <end position="141"/>
    </location>
</feature>
<dbReference type="AlphaFoldDB" id="A0AA88UXU4"/>
<dbReference type="Proteomes" id="UP001188597">
    <property type="component" value="Unassembled WGS sequence"/>
</dbReference>
<evidence type="ECO:0000259" key="7">
    <source>
        <dbReference type="Pfam" id="PF23262"/>
    </source>
</evidence>
<comment type="similarity">
    <text evidence="5">Belongs to the major facilitator superfamily. Phosphate:H(+) symporter (TC 2.A.1.9) family.</text>
</comment>
<dbReference type="EMBL" id="JAVXUP010003951">
    <property type="protein sequence ID" value="KAK2997851.1"/>
    <property type="molecule type" value="Genomic_DNA"/>
</dbReference>
<keyword evidence="3 6" id="KW-1133">Transmembrane helix</keyword>
<dbReference type="PANTHER" id="PTHR21576:SF7">
    <property type="entry name" value="MAJOR FACILITATOR SUPERFAMILY PROTEIN"/>
    <property type="match status" value="1"/>
</dbReference>
<dbReference type="PANTHER" id="PTHR21576">
    <property type="entry name" value="UNCHARACTERIZED NODULIN-LIKE PROTEIN"/>
    <property type="match status" value="1"/>
</dbReference>
<evidence type="ECO:0000256" key="5">
    <source>
        <dbReference type="ARBA" id="ARBA00044504"/>
    </source>
</evidence>
<evidence type="ECO:0000256" key="4">
    <source>
        <dbReference type="ARBA" id="ARBA00023136"/>
    </source>
</evidence>
<evidence type="ECO:0000256" key="2">
    <source>
        <dbReference type="ARBA" id="ARBA00022692"/>
    </source>
</evidence>
<dbReference type="GO" id="GO:0016020">
    <property type="term" value="C:membrane"/>
    <property type="evidence" value="ECO:0007669"/>
    <property type="project" value="UniProtKB-SubCell"/>
</dbReference>
<keyword evidence="4 6" id="KW-0472">Membrane</keyword>
<name>A0AA88UXU4_9ASTE</name>
<evidence type="ECO:0000256" key="6">
    <source>
        <dbReference type="SAM" id="Phobius"/>
    </source>
</evidence>
<dbReference type="InterPro" id="IPR056555">
    <property type="entry name" value="NFD4_C"/>
</dbReference>
<proteinExistence type="inferred from homology"/>